<dbReference type="EMBL" id="CP023510">
    <property type="protein sequence ID" value="ATF63738.1"/>
    <property type="molecule type" value="Genomic_DNA"/>
</dbReference>
<evidence type="ECO:0000256" key="1">
    <source>
        <dbReference type="SAM" id="Phobius"/>
    </source>
</evidence>
<reference evidence="2" key="3">
    <citation type="submission" date="2017-09" db="EMBL/GenBank/DDBJ databases">
        <title>FDA dAtabase for Regulatory Grade micrObial Sequences (FDA-ARGOS): Supporting development and validation of Infectious Disease Dx tests.</title>
        <authorList>
            <person name="Campos J."/>
            <person name="Goldberg B."/>
            <person name="Tallon L."/>
            <person name="Sadzewicz L."/>
            <person name="Ott S."/>
            <person name="Zhao X."/>
            <person name="Nagaraj S."/>
            <person name="Vavikolanu K."/>
            <person name="Aluvathingal J."/>
            <person name="Nadendla S."/>
            <person name="Geyer C."/>
            <person name="Nandy P."/>
            <person name="Hobson J."/>
            <person name="Sichtig H."/>
        </authorList>
    </citation>
    <scope>NUCLEOTIDE SEQUENCE</scope>
    <source>
        <strain evidence="2">FDAARGOS_369</strain>
    </source>
</reference>
<dbReference type="Proteomes" id="UP000218628">
    <property type="component" value="Chromosome"/>
</dbReference>
<dbReference type="EMBL" id="JABZXO010000003">
    <property type="protein sequence ID" value="MBF1656744.1"/>
    <property type="molecule type" value="Genomic_DNA"/>
</dbReference>
<keyword evidence="1" id="KW-0812">Transmembrane</keyword>
<gene>
    <name evidence="2" type="ORF">CO690_08615</name>
    <name evidence="5" type="ORF">HXO58_06565</name>
    <name evidence="4" type="ORF">HXO61_02270</name>
    <name evidence="6" type="ORF">HXO64_00735</name>
    <name evidence="3" type="ORF">RM6536_1358</name>
</gene>
<name>A0A0K2S0M6_9MICC</name>
<dbReference type="RefSeq" id="WP_005505403.1">
    <property type="nucleotide sequence ID" value="NZ_AP014938.1"/>
</dbReference>
<dbReference type="EMBL" id="AP014938">
    <property type="protein sequence ID" value="BAS20605.1"/>
    <property type="molecule type" value="Genomic_DNA"/>
</dbReference>
<reference evidence="4" key="5">
    <citation type="submission" date="2020-04" db="EMBL/GenBank/DDBJ databases">
        <title>Deep metagenomics examines the oral microbiome during advanced dental caries in children, revealing novel taxa and co-occurrences with host molecules.</title>
        <authorList>
            <person name="Baker J.L."/>
            <person name="Morton J.T."/>
            <person name="Dinis M."/>
            <person name="Alvarez R."/>
            <person name="Tran N.C."/>
            <person name="Knight R."/>
            <person name="Edlund A."/>
        </authorList>
    </citation>
    <scope>NUCLEOTIDE SEQUENCE</scope>
    <source>
        <strain evidence="5">JCVI_29_bin.11</strain>
        <strain evidence="4">JCVI_39_bin.18</strain>
        <strain evidence="6">JCVI_44_bin.2</strain>
    </source>
</reference>
<evidence type="ECO:0000313" key="7">
    <source>
        <dbReference type="Proteomes" id="UP000066203"/>
    </source>
</evidence>
<dbReference type="GeneID" id="61436561"/>
<evidence type="ECO:0000313" key="2">
    <source>
        <dbReference type="EMBL" id="ATF63738.1"/>
    </source>
</evidence>
<evidence type="ECO:0000313" key="5">
    <source>
        <dbReference type="EMBL" id="MBF1659480.1"/>
    </source>
</evidence>
<dbReference type="Proteomes" id="UP000713964">
    <property type="component" value="Unassembled WGS sequence"/>
</dbReference>
<evidence type="ECO:0000313" key="3">
    <source>
        <dbReference type="EMBL" id="BAS20605.1"/>
    </source>
</evidence>
<sequence>MFRRFRTTLTVLIALAIASVLALRLKNKQDDPERGDVPGWVMITMMSAVLVAAILAIAQPALTKMFNDAIALVHQ</sequence>
<dbReference type="PATRIC" id="fig|43675.28.peg.1389"/>
<dbReference type="Proteomes" id="UP000770330">
    <property type="component" value="Unassembled WGS sequence"/>
</dbReference>
<reference evidence="7" key="2">
    <citation type="submission" date="2015-08" db="EMBL/GenBank/DDBJ databases">
        <title>Complete genome sequence of Rothia mucilaginosa strain NUM-Rm6536.</title>
        <authorList>
            <person name="Nambu T."/>
        </authorList>
    </citation>
    <scope>NUCLEOTIDE SEQUENCE [LARGE SCALE GENOMIC DNA]</scope>
    <source>
        <strain evidence="7">NUM-Rm6536</strain>
    </source>
</reference>
<reference evidence="8" key="4">
    <citation type="submission" date="2017-09" db="EMBL/GenBank/DDBJ databases">
        <title>FDA dAtabase for Regulatory Grade micrObial Sequences (FDA-ARGOS): Supporting development and validation of Infectious Disease Dx tests.</title>
        <authorList>
            <person name="Minogue T."/>
            <person name="Wolcott M."/>
            <person name="Wasieloski L."/>
            <person name="Aguilar W."/>
            <person name="Moore D."/>
            <person name="Tallon L."/>
            <person name="Sadzewicz L."/>
            <person name="Ott S."/>
            <person name="Zhao X."/>
            <person name="Nagaraj S."/>
            <person name="Vavikolanu K."/>
            <person name="Aluvathingal J."/>
            <person name="Nadendla S."/>
            <person name="Sichtig H."/>
        </authorList>
    </citation>
    <scope>NUCLEOTIDE SEQUENCE [LARGE SCALE GENOMIC DNA]</scope>
    <source>
        <strain evidence="8">FDAARGOS_369</strain>
    </source>
</reference>
<dbReference type="Proteomes" id="UP000756427">
    <property type="component" value="Unassembled WGS sequence"/>
</dbReference>
<keyword evidence="1" id="KW-0472">Membrane</keyword>
<keyword evidence="1" id="KW-1133">Transmembrane helix</keyword>
<protein>
    <submittedName>
        <fullName evidence="3">Uncharacterized protein</fullName>
    </submittedName>
</protein>
<dbReference type="EMBL" id="JABZXR010000002">
    <property type="protein sequence ID" value="MBF1663068.1"/>
    <property type="molecule type" value="Genomic_DNA"/>
</dbReference>
<dbReference type="Proteomes" id="UP000066203">
    <property type="component" value="Chromosome"/>
</dbReference>
<evidence type="ECO:0000313" key="6">
    <source>
        <dbReference type="EMBL" id="MBF1663068.1"/>
    </source>
</evidence>
<evidence type="ECO:0000313" key="8">
    <source>
        <dbReference type="Proteomes" id="UP000218628"/>
    </source>
</evidence>
<evidence type="ECO:0000313" key="4">
    <source>
        <dbReference type="EMBL" id="MBF1656744.1"/>
    </source>
</evidence>
<dbReference type="OMA" id="MIWAIAG"/>
<dbReference type="AlphaFoldDB" id="A0A0K2S0M6"/>
<proteinExistence type="predicted"/>
<dbReference type="EMBL" id="JABZXL010000017">
    <property type="protein sequence ID" value="MBF1659480.1"/>
    <property type="molecule type" value="Genomic_DNA"/>
</dbReference>
<accession>A0A0K2S0M6</accession>
<reference evidence="3" key="1">
    <citation type="submission" date="2015-08" db="EMBL/GenBank/DDBJ databases">
        <title>Complete DNA Sequence of Pseudomonas syringae pv. actinidiae, the Causal Agent of Kiwifruit Canker Disease.</title>
        <authorList>
            <person name="Rikkerink E.H.A."/>
            <person name="Fineran P.C."/>
        </authorList>
    </citation>
    <scope>NUCLEOTIDE SEQUENCE</scope>
    <source>
        <strain evidence="3">NUM-Rm6536</strain>
    </source>
</reference>
<organism evidence="3">
    <name type="scientific">Rothia mucilaginosa</name>
    <dbReference type="NCBI Taxonomy" id="43675"/>
    <lineage>
        <taxon>Bacteria</taxon>
        <taxon>Bacillati</taxon>
        <taxon>Actinomycetota</taxon>
        <taxon>Actinomycetes</taxon>
        <taxon>Micrococcales</taxon>
        <taxon>Micrococcaceae</taxon>
        <taxon>Rothia</taxon>
    </lineage>
</organism>
<feature type="transmembrane region" description="Helical" evidence="1">
    <location>
        <begin position="38"/>
        <end position="58"/>
    </location>
</feature>